<organism evidence="1 2">
    <name type="scientific">Phocaeicola coprocola DSM 17136</name>
    <dbReference type="NCBI Taxonomy" id="470145"/>
    <lineage>
        <taxon>Bacteria</taxon>
        <taxon>Pseudomonadati</taxon>
        <taxon>Bacteroidota</taxon>
        <taxon>Bacteroidia</taxon>
        <taxon>Bacteroidales</taxon>
        <taxon>Bacteroidaceae</taxon>
        <taxon>Phocaeicola</taxon>
    </lineage>
</organism>
<reference evidence="1 2" key="2">
    <citation type="submission" date="2008-04" db="EMBL/GenBank/DDBJ databases">
        <authorList>
            <person name="Fulton L."/>
            <person name="Clifton S."/>
            <person name="Fulton B."/>
            <person name="Xu J."/>
            <person name="Minx P."/>
            <person name="Pepin K.H."/>
            <person name="Johnson M."/>
            <person name="Thiruvilangam P."/>
            <person name="Bhonagiri V."/>
            <person name="Nash W.E."/>
            <person name="Mardis E.R."/>
            <person name="Wilson R.K."/>
        </authorList>
    </citation>
    <scope>NUCLEOTIDE SEQUENCE [LARGE SCALE GENOMIC DNA]</scope>
    <source>
        <strain evidence="1 2">DSM 17136</strain>
    </source>
</reference>
<dbReference type="STRING" id="470145.BACCOP_04143"/>
<name>B3JQI3_9BACT</name>
<evidence type="ECO:0000313" key="2">
    <source>
        <dbReference type="Proteomes" id="UP000003146"/>
    </source>
</evidence>
<dbReference type="HOGENOM" id="CLU_3212271_0_0_10"/>
<dbReference type="AlphaFoldDB" id="B3JQI3"/>
<gene>
    <name evidence="1" type="ORF">BACCOP_04143</name>
</gene>
<comment type="caution">
    <text evidence="1">The sequence shown here is derived from an EMBL/GenBank/DDBJ whole genome shotgun (WGS) entry which is preliminary data.</text>
</comment>
<proteinExistence type="predicted"/>
<sequence length="44" mass="5297">MSFLCLHFTRNIHIHAFYLKFSRILSTQNAYLNRFVVSLRPLNN</sequence>
<accession>B3JQI3</accession>
<reference evidence="1 2" key="1">
    <citation type="submission" date="2008-04" db="EMBL/GenBank/DDBJ databases">
        <title>Draft genome sequence of Bacteroides coprocola (DSM 17136).</title>
        <authorList>
            <person name="Sudarsanam P."/>
            <person name="Ley R."/>
            <person name="Guruge J."/>
            <person name="Turnbaugh P.J."/>
            <person name="Mahowald M."/>
            <person name="Liep D."/>
            <person name="Gordon J."/>
        </authorList>
    </citation>
    <scope>NUCLEOTIDE SEQUENCE [LARGE SCALE GENOMIC DNA]</scope>
    <source>
        <strain evidence="1 2">DSM 17136</strain>
    </source>
</reference>
<dbReference type="EMBL" id="ABIY02000126">
    <property type="protein sequence ID" value="EDU98837.1"/>
    <property type="molecule type" value="Genomic_DNA"/>
</dbReference>
<protein>
    <submittedName>
        <fullName evidence="1">Uncharacterized protein</fullName>
    </submittedName>
</protein>
<dbReference type="Proteomes" id="UP000003146">
    <property type="component" value="Unassembled WGS sequence"/>
</dbReference>
<evidence type="ECO:0000313" key="1">
    <source>
        <dbReference type="EMBL" id="EDU98837.1"/>
    </source>
</evidence>